<keyword evidence="1" id="KW-0732">Signal</keyword>
<comment type="caution">
    <text evidence="2">The sequence shown here is derived from an EMBL/GenBank/DDBJ whole genome shotgun (WGS) entry which is preliminary data.</text>
</comment>
<organism evidence="2 3">
    <name type="scientific">Paraglaciecola hydrolytica</name>
    <dbReference type="NCBI Taxonomy" id="1799789"/>
    <lineage>
        <taxon>Bacteria</taxon>
        <taxon>Pseudomonadati</taxon>
        <taxon>Pseudomonadota</taxon>
        <taxon>Gammaproteobacteria</taxon>
        <taxon>Alteromonadales</taxon>
        <taxon>Alteromonadaceae</taxon>
        <taxon>Paraglaciecola</taxon>
    </lineage>
</organism>
<evidence type="ECO:0008006" key="4">
    <source>
        <dbReference type="Google" id="ProtNLM"/>
    </source>
</evidence>
<dbReference type="Proteomes" id="UP000070299">
    <property type="component" value="Unassembled WGS sequence"/>
</dbReference>
<protein>
    <recommendedName>
        <fullName evidence="4">DUF2946 domain-containing protein</fullName>
    </recommendedName>
</protein>
<name>A0A136A2E9_9ALTE</name>
<accession>A0A136A2E9</accession>
<dbReference type="RefSeq" id="WP_068376828.1">
    <property type="nucleotide sequence ID" value="NZ_LSNE01000005.1"/>
</dbReference>
<dbReference type="AlphaFoldDB" id="A0A136A2E9"/>
<feature type="signal peptide" evidence="1">
    <location>
        <begin position="1"/>
        <end position="24"/>
    </location>
</feature>
<keyword evidence="3" id="KW-1185">Reference proteome</keyword>
<feature type="chain" id="PRO_5007469354" description="DUF2946 domain-containing protein" evidence="1">
    <location>
        <begin position="25"/>
        <end position="131"/>
    </location>
</feature>
<reference evidence="3" key="1">
    <citation type="submission" date="2016-02" db="EMBL/GenBank/DDBJ databases">
        <authorList>
            <person name="Schultz-Johansen M."/>
            <person name="Glaring M.A."/>
            <person name="Bech P.K."/>
            <person name="Stougaard P."/>
        </authorList>
    </citation>
    <scope>NUCLEOTIDE SEQUENCE [LARGE SCALE GENOMIC DNA]</scope>
    <source>
        <strain evidence="3">S66</strain>
    </source>
</reference>
<dbReference type="OrthoDB" id="6293808at2"/>
<dbReference type="STRING" id="1799789.AX660_14840"/>
<evidence type="ECO:0000256" key="1">
    <source>
        <dbReference type="SAM" id="SignalP"/>
    </source>
</evidence>
<proteinExistence type="predicted"/>
<evidence type="ECO:0000313" key="3">
    <source>
        <dbReference type="Proteomes" id="UP000070299"/>
    </source>
</evidence>
<gene>
    <name evidence="2" type="ORF">AX660_14840</name>
</gene>
<evidence type="ECO:0000313" key="2">
    <source>
        <dbReference type="EMBL" id="KXI29406.1"/>
    </source>
</evidence>
<sequence length="131" mass="14375">MFSVRVASYLLISLILFQSFSAVANSLDFHAIDSQHLSEIHEHQAGDNTASANTHVQLQSNEQADTNNVTVDISHNPADCHHCGHCHGTHAQWLGNINGIELDAVTTHHGFYYLSKVIDAPVTQLLRPPKA</sequence>
<dbReference type="EMBL" id="LSNE01000005">
    <property type="protein sequence ID" value="KXI29406.1"/>
    <property type="molecule type" value="Genomic_DNA"/>
</dbReference>